<evidence type="ECO:0000313" key="2">
    <source>
        <dbReference type="Proteomes" id="UP000694867"/>
    </source>
</evidence>
<proteinExistence type="predicted"/>
<dbReference type="SUPFAM" id="SSF81383">
    <property type="entry name" value="F-box domain"/>
    <property type="match status" value="1"/>
</dbReference>
<dbReference type="AlphaFoldDB" id="A0AAJ7L6V4"/>
<dbReference type="RefSeq" id="XP_018495720.1">
    <property type="nucleotide sequence ID" value="XM_018640204.2"/>
</dbReference>
<gene>
    <name evidence="3" type="primary">LOC100904570</name>
</gene>
<accession>A0AAJ7L6V4</accession>
<dbReference type="Proteomes" id="UP000694867">
    <property type="component" value="Unplaced"/>
</dbReference>
<reference evidence="3" key="1">
    <citation type="submission" date="2025-08" db="UniProtKB">
        <authorList>
            <consortium name="RefSeq"/>
        </authorList>
    </citation>
    <scope>IDENTIFICATION</scope>
</reference>
<dbReference type="PANTHER" id="PTHR15537">
    <property type="entry name" value="F-BOX ONLY PROTEIN 7"/>
    <property type="match status" value="1"/>
</dbReference>
<dbReference type="InterPro" id="IPR036047">
    <property type="entry name" value="F-box-like_dom_sf"/>
</dbReference>
<name>A0AAJ7L6V4_9ACAR</name>
<protein>
    <submittedName>
        <fullName evidence="3">Uncharacterized protein LOC100904570 isoform X1</fullName>
    </submittedName>
</protein>
<dbReference type="Pfam" id="PF12937">
    <property type="entry name" value="F-box-like"/>
    <property type="match status" value="1"/>
</dbReference>
<keyword evidence="2" id="KW-1185">Reference proteome</keyword>
<evidence type="ECO:0000259" key="1">
    <source>
        <dbReference type="PROSITE" id="PS50181"/>
    </source>
</evidence>
<dbReference type="GeneID" id="100904570"/>
<dbReference type="GO" id="GO:0019901">
    <property type="term" value="F:protein kinase binding"/>
    <property type="evidence" value="ECO:0007669"/>
    <property type="project" value="InterPro"/>
</dbReference>
<feature type="domain" description="F-box" evidence="1">
    <location>
        <begin position="113"/>
        <end position="159"/>
    </location>
</feature>
<evidence type="ECO:0000313" key="3">
    <source>
        <dbReference type="RefSeq" id="XP_018495720.1"/>
    </source>
</evidence>
<dbReference type="InterPro" id="IPR047118">
    <property type="entry name" value="Fbxo7"/>
</dbReference>
<dbReference type="Gene3D" id="1.20.1280.50">
    <property type="match status" value="1"/>
</dbReference>
<dbReference type="PANTHER" id="PTHR15537:SF2">
    <property type="entry name" value="F-BOX ONLY PROTEIN 7"/>
    <property type="match status" value="1"/>
</dbReference>
<sequence>MSSGTKVPSDNWFRDLVDEALQERGFRTVEGESQYTHKSCPGAKFEFVWTKLSDDLVTGNSIWSVGDVSECITLHKLQKLEVPQRNVIKIQIVNNLLLPCLYACETFIHGSPQQGLLALPAEVSLQIMENLPAASLCSLAVAHPTMKLLTAESKLWERLFRKDFPLAKPSVTLNSNWKELYKTEYLAGKPSGRDLETYSTYILPNSLYQNLTIAHMDPNSSPHGRFPLPTEILFS</sequence>
<organism evidence="2 3">
    <name type="scientific">Galendromus occidentalis</name>
    <name type="common">western predatory mite</name>
    <dbReference type="NCBI Taxonomy" id="34638"/>
    <lineage>
        <taxon>Eukaryota</taxon>
        <taxon>Metazoa</taxon>
        <taxon>Ecdysozoa</taxon>
        <taxon>Arthropoda</taxon>
        <taxon>Chelicerata</taxon>
        <taxon>Arachnida</taxon>
        <taxon>Acari</taxon>
        <taxon>Parasitiformes</taxon>
        <taxon>Mesostigmata</taxon>
        <taxon>Gamasina</taxon>
        <taxon>Phytoseioidea</taxon>
        <taxon>Phytoseiidae</taxon>
        <taxon>Typhlodrominae</taxon>
        <taxon>Galendromus</taxon>
    </lineage>
</organism>
<dbReference type="InterPro" id="IPR001810">
    <property type="entry name" value="F-box_dom"/>
</dbReference>
<dbReference type="GO" id="GO:1903599">
    <property type="term" value="P:positive regulation of autophagy of mitochondrion"/>
    <property type="evidence" value="ECO:0007669"/>
    <property type="project" value="TreeGrafter"/>
</dbReference>
<dbReference type="PROSITE" id="PS50181">
    <property type="entry name" value="FBOX"/>
    <property type="match status" value="1"/>
</dbReference>